<evidence type="ECO:0000313" key="2">
    <source>
        <dbReference type="EMBL" id="JAH96962.1"/>
    </source>
</evidence>
<dbReference type="GO" id="GO:0051225">
    <property type="term" value="P:spindle assembly"/>
    <property type="evidence" value="ECO:0007669"/>
    <property type="project" value="InterPro"/>
</dbReference>
<dbReference type="GO" id="GO:0070652">
    <property type="term" value="C:HAUS complex"/>
    <property type="evidence" value="ECO:0007669"/>
    <property type="project" value="InterPro"/>
</dbReference>
<reference evidence="2" key="2">
    <citation type="journal article" date="2015" name="Fish Shellfish Immunol.">
        <title>Early steps in the European eel (Anguilla anguilla)-Vibrio vulnificus interaction in the gills: Role of the RtxA13 toxin.</title>
        <authorList>
            <person name="Callol A."/>
            <person name="Pajuelo D."/>
            <person name="Ebbesson L."/>
            <person name="Teles M."/>
            <person name="MacKenzie S."/>
            <person name="Amaro C."/>
        </authorList>
    </citation>
    <scope>NUCLEOTIDE SEQUENCE</scope>
</reference>
<reference evidence="2" key="1">
    <citation type="submission" date="2014-11" db="EMBL/GenBank/DDBJ databases">
        <authorList>
            <person name="Amaro Gonzalez C."/>
        </authorList>
    </citation>
    <scope>NUCLEOTIDE SEQUENCE</scope>
</reference>
<name>A0A0E9X2L3_ANGAN</name>
<dbReference type="AlphaFoldDB" id="A0A0E9X2L3"/>
<dbReference type="GO" id="GO:0007020">
    <property type="term" value="P:microtubule nucleation"/>
    <property type="evidence" value="ECO:0007669"/>
    <property type="project" value="TreeGrafter"/>
</dbReference>
<accession>A0A0E9X2L3</accession>
<dbReference type="GO" id="GO:1990498">
    <property type="term" value="C:mitotic spindle microtubule"/>
    <property type="evidence" value="ECO:0007669"/>
    <property type="project" value="TreeGrafter"/>
</dbReference>
<protein>
    <recommendedName>
        <fullName evidence="3">HAUS augmin-like complex subunit 2</fullName>
    </recommendedName>
</protein>
<feature type="coiled-coil region" evidence="1">
    <location>
        <begin position="52"/>
        <end position="81"/>
    </location>
</feature>
<dbReference type="GO" id="GO:0005813">
    <property type="term" value="C:centrosome"/>
    <property type="evidence" value="ECO:0007669"/>
    <property type="project" value="TreeGrafter"/>
</dbReference>
<dbReference type="InterPro" id="IPR026242">
    <property type="entry name" value="HAUS2_metazoa"/>
</dbReference>
<dbReference type="GO" id="GO:0007098">
    <property type="term" value="P:centrosome cycle"/>
    <property type="evidence" value="ECO:0007669"/>
    <property type="project" value="InterPro"/>
</dbReference>
<proteinExistence type="predicted"/>
<dbReference type="InterPro" id="IPR028346">
    <property type="entry name" value="HAUS2"/>
</dbReference>
<dbReference type="PRINTS" id="PR02088">
    <property type="entry name" value="HAUSAUGMINL2"/>
</dbReference>
<evidence type="ECO:0000256" key="1">
    <source>
        <dbReference type="SAM" id="Coils"/>
    </source>
</evidence>
<evidence type="ECO:0008006" key="3">
    <source>
        <dbReference type="Google" id="ProtNLM"/>
    </source>
</evidence>
<keyword evidence="1" id="KW-0175">Coiled coil</keyword>
<dbReference type="Pfam" id="PF15003">
    <property type="entry name" value="HAUS2"/>
    <property type="match status" value="1"/>
</dbReference>
<dbReference type="PANTHER" id="PTHR16039">
    <property type="entry name" value="HAUS AUGMIN-LIKE COMPLEX SUBUNIT 2"/>
    <property type="match status" value="1"/>
</dbReference>
<dbReference type="PANTHER" id="PTHR16039:SF1">
    <property type="entry name" value="HAUS AUGMIN-LIKE COMPLEX SUBUNIT 2"/>
    <property type="match status" value="1"/>
</dbReference>
<dbReference type="EMBL" id="GBXM01011615">
    <property type="protein sequence ID" value="JAH96962.1"/>
    <property type="molecule type" value="Transcribed_RNA"/>
</dbReference>
<sequence length="205" mass="23187">MNPWDPVPYSVTPAAQVLARCVASGVSAQRDLDAVPRDTNVFSPRLIVAEQVADLKRQFDVKNLEMELLKLEKESADVTHSFFLSQRFAALQQFTSHLQEVLREQASLRQRLMKPLCLQNLPIEANLHRYVVELIGMVMDLIENMESKVKITRSFPSLGPTMTSLDNAVAQLLTQVAEVEELAGQVLQWKDLQHHMFTTNNQTST</sequence>
<organism evidence="2">
    <name type="scientific">Anguilla anguilla</name>
    <name type="common">European freshwater eel</name>
    <name type="synonym">Muraena anguilla</name>
    <dbReference type="NCBI Taxonomy" id="7936"/>
    <lineage>
        <taxon>Eukaryota</taxon>
        <taxon>Metazoa</taxon>
        <taxon>Chordata</taxon>
        <taxon>Craniata</taxon>
        <taxon>Vertebrata</taxon>
        <taxon>Euteleostomi</taxon>
        <taxon>Actinopterygii</taxon>
        <taxon>Neopterygii</taxon>
        <taxon>Teleostei</taxon>
        <taxon>Anguilliformes</taxon>
        <taxon>Anguillidae</taxon>
        <taxon>Anguilla</taxon>
    </lineage>
</organism>